<dbReference type="InterPro" id="IPR029063">
    <property type="entry name" value="SAM-dependent_MTases_sf"/>
</dbReference>
<evidence type="ECO:0000313" key="2">
    <source>
        <dbReference type="Proteomes" id="UP000027361"/>
    </source>
</evidence>
<dbReference type="Proteomes" id="UP000027361">
    <property type="component" value="Unassembled WGS sequence"/>
</dbReference>
<sequence length="171" mass="18920">MLVHSIYYLPTAATFGSILDALHRSGAQHVFLAEWSLSIGDDLRALPHLLSVLLQSVEPLSEGNIRTVLSPREMLKLSESAGWELIGSELMQPSDDVQDGCWEAAYSQDIARTAFEREGALSEAERTEEIVRKASIRAHGEALLQAIQQLPEGKASRTKPMNVWVAVLKRK</sequence>
<dbReference type="GeneID" id="25264799"/>
<dbReference type="EMBL" id="JMSN01000069">
    <property type="protein sequence ID" value="KDN42488.1"/>
    <property type="molecule type" value="Genomic_DNA"/>
</dbReference>
<dbReference type="RefSeq" id="XP_013242057.1">
    <property type="nucleotide sequence ID" value="XM_013386603.1"/>
</dbReference>
<dbReference type="STRING" id="1037660.A0A066VQE4"/>
<evidence type="ECO:0008006" key="3">
    <source>
        <dbReference type="Google" id="ProtNLM"/>
    </source>
</evidence>
<accession>A0A066VQE4</accession>
<dbReference type="AlphaFoldDB" id="A0A066VQE4"/>
<reference evidence="1 2" key="1">
    <citation type="submission" date="2014-05" db="EMBL/GenBank/DDBJ databases">
        <title>Draft genome sequence of a rare smut relative, Tilletiaria anomala UBC 951.</title>
        <authorList>
            <consortium name="DOE Joint Genome Institute"/>
            <person name="Toome M."/>
            <person name="Kuo A."/>
            <person name="Henrissat B."/>
            <person name="Lipzen A."/>
            <person name="Tritt A."/>
            <person name="Yoshinaga Y."/>
            <person name="Zane M."/>
            <person name="Barry K."/>
            <person name="Grigoriev I.V."/>
            <person name="Spatafora J.W."/>
            <person name="Aimea M.C."/>
        </authorList>
    </citation>
    <scope>NUCLEOTIDE SEQUENCE [LARGE SCALE GENOMIC DNA]</scope>
    <source>
        <strain evidence="1 2">UBC 951</strain>
    </source>
</reference>
<proteinExistence type="predicted"/>
<dbReference type="InParanoid" id="A0A066VQE4"/>
<protein>
    <recommendedName>
        <fullName evidence="3">S-adenosyl-L-methionine-dependent methyltransferase</fullName>
    </recommendedName>
</protein>
<organism evidence="1 2">
    <name type="scientific">Tilletiaria anomala (strain ATCC 24038 / CBS 436.72 / UBC 951)</name>
    <dbReference type="NCBI Taxonomy" id="1037660"/>
    <lineage>
        <taxon>Eukaryota</taxon>
        <taxon>Fungi</taxon>
        <taxon>Dikarya</taxon>
        <taxon>Basidiomycota</taxon>
        <taxon>Ustilaginomycotina</taxon>
        <taxon>Exobasidiomycetes</taxon>
        <taxon>Georgefischeriales</taxon>
        <taxon>Tilletiariaceae</taxon>
        <taxon>Tilletiaria</taxon>
    </lineage>
</organism>
<dbReference type="HOGENOM" id="CLU_1563974_0_0_1"/>
<dbReference type="OrthoDB" id="8300214at2759"/>
<keyword evidence="2" id="KW-1185">Reference proteome</keyword>
<evidence type="ECO:0000313" key="1">
    <source>
        <dbReference type="EMBL" id="KDN42488.1"/>
    </source>
</evidence>
<name>A0A066VQE4_TILAU</name>
<gene>
    <name evidence="1" type="ORF">K437DRAFT_257821</name>
</gene>
<comment type="caution">
    <text evidence="1">The sequence shown here is derived from an EMBL/GenBank/DDBJ whole genome shotgun (WGS) entry which is preliminary data.</text>
</comment>
<dbReference type="Gene3D" id="3.40.50.150">
    <property type="entry name" value="Vaccinia Virus protein VP39"/>
    <property type="match status" value="1"/>
</dbReference>